<dbReference type="AlphaFoldDB" id="A0A095VP23"/>
<evidence type="ECO:0000313" key="3">
    <source>
        <dbReference type="Proteomes" id="UP000029640"/>
    </source>
</evidence>
<dbReference type="RefSeq" id="WP_035515834.1">
    <property type="nucleotide sequence ID" value="NZ_KN234758.1"/>
</dbReference>
<feature type="domain" description="PTS EIIA type-2" evidence="1">
    <location>
        <begin position="6"/>
        <end position="150"/>
    </location>
</feature>
<dbReference type="PANTHER" id="PTHR47738">
    <property type="entry name" value="PTS SYSTEM FRUCTOSE-LIKE EIIA COMPONENT-RELATED"/>
    <property type="match status" value="1"/>
</dbReference>
<sequence length="152" mass="16026">METLKELLSPARTQRGVKGTSKKAIFEEVAALVAADHPELDVGDLIGKLLAREKLGSTGLGGGVAIPHCRLANCAEPLGALVTLGEPADFDAPDDTPVDLLVVLVVPEEAHQDHLDILASIARLFSQAPLRAALRACESNRALYDTVVGWDG</sequence>
<dbReference type="Proteomes" id="UP000029640">
    <property type="component" value="Unassembled WGS sequence"/>
</dbReference>
<dbReference type="OrthoDB" id="95460at2"/>
<organism evidence="2 3">
    <name type="scientific">Pseudohaliea rubra DSM 19751</name>
    <dbReference type="NCBI Taxonomy" id="1265313"/>
    <lineage>
        <taxon>Bacteria</taxon>
        <taxon>Pseudomonadati</taxon>
        <taxon>Pseudomonadota</taxon>
        <taxon>Gammaproteobacteria</taxon>
        <taxon>Cellvibrionales</taxon>
        <taxon>Halieaceae</taxon>
        <taxon>Pseudohaliea</taxon>
    </lineage>
</organism>
<gene>
    <name evidence="2" type="ORF">HRUBRA_02170</name>
</gene>
<accession>A0A095VP23</accession>
<keyword evidence="3" id="KW-1185">Reference proteome</keyword>
<dbReference type="EMBL" id="AUVB01000062">
    <property type="protein sequence ID" value="KGE03222.1"/>
    <property type="molecule type" value="Genomic_DNA"/>
</dbReference>
<dbReference type="SUPFAM" id="SSF55804">
    <property type="entry name" value="Phoshotransferase/anion transport protein"/>
    <property type="match status" value="1"/>
</dbReference>
<dbReference type="GO" id="GO:0030295">
    <property type="term" value="F:protein kinase activator activity"/>
    <property type="evidence" value="ECO:0007669"/>
    <property type="project" value="TreeGrafter"/>
</dbReference>
<name>A0A095VP23_9GAMM</name>
<evidence type="ECO:0000259" key="1">
    <source>
        <dbReference type="PROSITE" id="PS51094"/>
    </source>
</evidence>
<evidence type="ECO:0000313" key="2">
    <source>
        <dbReference type="EMBL" id="KGE03222.1"/>
    </source>
</evidence>
<dbReference type="Gene3D" id="3.40.930.10">
    <property type="entry name" value="Mannitol-specific EII, Chain A"/>
    <property type="match status" value="1"/>
</dbReference>
<dbReference type="InterPro" id="IPR002178">
    <property type="entry name" value="PTS_EIIA_type-2_dom"/>
</dbReference>
<protein>
    <submittedName>
        <fullName evidence="2">PTS IIA-like nitrogen-regulatory protein PtsN</fullName>
    </submittedName>
</protein>
<dbReference type="InterPro" id="IPR051541">
    <property type="entry name" value="PTS_SugarTrans_NitroReg"/>
</dbReference>
<dbReference type="CDD" id="cd00211">
    <property type="entry name" value="PTS_IIA_fru"/>
    <property type="match status" value="1"/>
</dbReference>
<reference evidence="2 3" key="1">
    <citation type="journal article" date="2014" name="Genome Announc.">
        <title>Genome Sequence of Gammaproteobacterial Pseudohaliea rubra Type Strain DSM 19751, Isolated from Coastal Seawater of the Mediterranean Sea.</title>
        <authorList>
            <person name="Spring S."/>
            <person name="Fiebig A."/>
            <person name="Riedel T."/>
            <person name="Goker M."/>
            <person name="Klenk H.P."/>
        </authorList>
    </citation>
    <scope>NUCLEOTIDE SEQUENCE [LARGE SCALE GENOMIC DNA]</scope>
    <source>
        <strain evidence="2 3">DSM 19751</strain>
    </source>
</reference>
<proteinExistence type="predicted"/>
<dbReference type="PATRIC" id="fig|1265313.6.peg.2140"/>
<dbReference type="InterPro" id="IPR016152">
    <property type="entry name" value="PTrfase/Anion_transptr"/>
</dbReference>
<dbReference type="eggNOG" id="COG1762">
    <property type="taxonomic scope" value="Bacteria"/>
</dbReference>
<dbReference type="PROSITE" id="PS51094">
    <property type="entry name" value="PTS_EIIA_TYPE_2"/>
    <property type="match status" value="1"/>
</dbReference>
<dbReference type="Pfam" id="PF00359">
    <property type="entry name" value="PTS_EIIA_2"/>
    <property type="match status" value="1"/>
</dbReference>
<dbReference type="STRING" id="1265313.HRUBRA_02170"/>
<dbReference type="HOGENOM" id="CLU_072531_5_2_6"/>
<comment type="caution">
    <text evidence="2">The sequence shown here is derived from an EMBL/GenBank/DDBJ whole genome shotgun (WGS) entry which is preliminary data.</text>
</comment>
<dbReference type="PANTHER" id="PTHR47738:SF1">
    <property type="entry name" value="NITROGEN REGULATORY PROTEIN"/>
    <property type="match status" value="1"/>
</dbReference>